<reference evidence="1" key="3">
    <citation type="submission" date="2020-12" db="UniProtKB">
        <authorList>
            <consortium name="EnsemblPlants"/>
        </authorList>
    </citation>
    <scope>IDENTIFICATION</scope>
</reference>
<gene>
    <name evidence="1" type="primary">LOC112283941</name>
</gene>
<accession>A0A7I4A0L8</accession>
<name>A0A7I4A0L8_PHYPA</name>
<evidence type="ECO:0000313" key="2">
    <source>
        <dbReference type="Proteomes" id="UP000006727"/>
    </source>
</evidence>
<dbReference type="EnsemblPlants" id="Pp3c6_5140V3.2">
    <property type="protein sequence ID" value="PAC:32975711.CDS.1"/>
    <property type="gene ID" value="Pp3c6_5140"/>
</dbReference>
<proteinExistence type="predicted"/>
<reference evidence="1 2" key="2">
    <citation type="journal article" date="2018" name="Plant J.">
        <title>The Physcomitrella patens chromosome-scale assembly reveals moss genome structure and evolution.</title>
        <authorList>
            <person name="Lang D."/>
            <person name="Ullrich K.K."/>
            <person name="Murat F."/>
            <person name="Fuchs J."/>
            <person name="Jenkins J."/>
            <person name="Haas F.B."/>
            <person name="Piednoel M."/>
            <person name="Gundlach H."/>
            <person name="Van Bel M."/>
            <person name="Meyberg R."/>
            <person name="Vives C."/>
            <person name="Morata J."/>
            <person name="Symeonidi A."/>
            <person name="Hiss M."/>
            <person name="Muchero W."/>
            <person name="Kamisugi Y."/>
            <person name="Saleh O."/>
            <person name="Blanc G."/>
            <person name="Decker E.L."/>
            <person name="van Gessel N."/>
            <person name="Grimwood J."/>
            <person name="Hayes R.D."/>
            <person name="Graham S.W."/>
            <person name="Gunter L.E."/>
            <person name="McDaniel S.F."/>
            <person name="Hoernstein S.N.W."/>
            <person name="Larsson A."/>
            <person name="Li F.W."/>
            <person name="Perroud P.F."/>
            <person name="Phillips J."/>
            <person name="Ranjan P."/>
            <person name="Rokshar D.S."/>
            <person name="Rothfels C.J."/>
            <person name="Schneider L."/>
            <person name="Shu S."/>
            <person name="Stevenson D.W."/>
            <person name="Thummler F."/>
            <person name="Tillich M."/>
            <person name="Villarreal Aguilar J.C."/>
            <person name="Widiez T."/>
            <person name="Wong G.K."/>
            <person name="Wymore A."/>
            <person name="Zhang Y."/>
            <person name="Zimmer A.D."/>
            <person name="Quatrano R.S."/>
            <person name="Mayer K.F.X."/>
            <person name="Goodstein D."/>
            <person name="Casacuberta J.M."/>
            <person name="Vandepoele K."/>
            <person name="Reski R."/>
            <person name="Cuming A.C."/>
            <person name="Tuskan G.A."/>
            <person name="Maumus F."/>
            <person name="Salse J."/>
            <person name="Schmutz J."/>
            <person name="Rensing S.A."/>
        </authorList>
    </citation>
    <scope>NUCLEOTIDE SEQUENCE [LARGE SCALE GENOMIC DNA]</scope>
    <source>
        <strain evidence="1 2">cv. Gransden 2004</strain>
    </source>
</reference>
<protein>
    <submittedName>
        <fullName evidence="1">Uncharacterized protein</fullName>
    </submittedName>
</protein>
<dbReference type="AlphaFoldDB" id="A0A7I4A0L8"/>
<reference evidence="1 2" key="1">
    <citation type="journal article" date="2008" name="Science">
        <title>The Physcomitrella genome reveals evolutionary insights into the conquest of land by plants.</title>
        <authorList>
            <person name="Rensing S."/>
            <person name="Lang D."/>
            <person name="Zimmer A."/>
            <person name="Terry A."/>
            <person name="Salamov A."/>
            <person name="Shapiro H."/>
            <person name="Nishiyama T."/>
            <person name="Perroud P.-F."/>
            <person name="Lindquist E."/>
            <person name="Kamisugi Y."/>
            <person name="Tanahashi T."/>
            <person name="Sakakibara K."/>
            <person name="Fujita T."/>
            <person name="Oishi K."/>
            <person name="Shin-I T."/>
            <person name="Kuroki Y."/>
            <person name="Toyoda A."/>
            <person name="Suzuki Y."/>
            <person name="Hashimoto A."/>
            <person name="Yamaguchi K."/>
            <person name="Sugano A."/>
            <person name="Kohara Y."/>
            <person name="Fujiyama A."/>
            <person name="Anterola A."/>
            <person name="Aoki S."/>
            <person name="Ashton N."/>
            <person name="Barbazuk W.B."/>
            <person name="Barker E."/>
            <person name="Bennetzen J."/>
            <person name="Bezanilla M."/>
            <person name="Blankenship R."/>
            <person name="Cho S.H."/>
            <person name="Dutcher S."/>
            <person name="Estelle M."/>
            <person name="Fawcett J.A."/>
            <person name="Gundlach H."/>
            <person name="Hanada K."/>
            <person name="Heyl A."/>
            <person name="Hicks K.A."/>
            <person name="Hugh J."/>
            <person name="Lohr M."/>
            <person name="Mayer K."/>
            <person name="Melkozernov A."/>
            <person name="Murata T."/>
            <person name="Nelson D."/>
            <person name="Pils B."/>
            <person name="Prigge M."/>
            <person name="Reiss B."/>
            <person name="Renner T."/>
            <person name="Rombauts S."/>
            <person name="Rushton P."/>
            <person name="Sanderfoot A."/>
            <person name="Schween G."/>
            <person name="Shiu S.-H."/>
            <person name="Stueber K."/>
            <person name="Theodoulou F.L."/>
            <person name="Tu H."/>
            <person name="Van de Peer Y."/>
            <person name="Verrier P.J."/>
            <person name="Waters E."/>
            <person name="Wood A."/>
            <person name="Yang L."/>
            <person name="Cove D."/>
            <person name="Cuming A."/>
            <person name="Hasebe M."/>
            <person name="Lucas S."/>
            <person name="Mishler D.B."/>
            <person name="Reski R."/>
            <person name="Grigoriev I."/>
            <person name="Quatrano R.S."/>
            <person name="Boore J.L."/>
        </authorList>
    </citation>
    <scope>NUCLEOTIDE SEQUENCE [LARGE SCALE GENOMIC DNA]</scope>
    <source>
        <strain evidence="1 2">cv. Gransden 2004</strain>
    </source>
</reference>
<dbReference type="EMBL" id="ABEU02000006">
    <property type="status" value="NOT_ANNOTATED_CDS"/>
    <property type="molecule type" value="Genomic_DNA"/>
</dbReference>
<dbReference type="Gramene" id="Pp3c6_5140V3.2">
    <property type="protein sequence ID" value="PAC:32975711.CDS.1"/>
    <property type="gene ID" value="Pp3c6_5140"/>
</dbReference>
<evidence type="ECO:0000313" key="1">
    <source>
        <dbReference type="EnsemblPlants" id="PAC:32975711.CDS.1"/>
    </source>
</evidence>
<organism evidence="1 2">
    <name type="scientific">Physcomitrium patens</name>
    <name type="common">Spreading-leaved earth moss</name>
    <name type="synonym">Physcomitrella patens</name>
    <dbReference type="NCBI Taxonomy" id="3218"/>
    <lineage>
        <taxon>Eukaryota</taxon>
        <taxon>Viridiplantae</taxon>
        <taxon>Streptophyta</taxon>
        <taxon>Embryophyta</taxon>
        <taxon>Bryophyta</taxon>
        <taxon>Bryophytina</taxon>
        <taxon>Bryopsida</taxon>
        <taxon>Funariidae</taxon>
        <taxon>Funariales</taxon>
        <taxon>Funariaceae</taxon>
        <taxon>Physcomitrium</taxon>
    </lineage>
</organism>
<sequence>MRVSFWIISIPCVQIQNLKLLSAVSNCLLTEHHVVFFGAEPRAAKDGRNRMILIITGFSPDANYDAASILEVVRRFDGNADYA</sequence>
<keyword evidence="2" id="KW-1185">Reference proteome</keyword>
<dbReference type="Proteomes" id="UP000006727">
    <property type="component" value="Chromosome 6"/>
</dbReference>